<sequence length="724" mass="82649">MSTLQWILKALRRLFHNNALCSSLRSLLFLWNFIKLQLQKLNKKCGKLEGREKGQDEQELSIHLFYTDGKNNAAEPFQSVAESTVIVCASQDPDPSVPPQAAVAEHSHVTFHGSIQEDTSMVENLSTIAHNHPLEKQLSDIYPHFWPISPELVDRYNGYATVPTDPTEYPIKPLTTSFGHQDSEGWREFLHPEGPRYFCYLEKNVYTDANILDQHILSTVMDFVTEIFKFCDEYDVRLPPTANLVLAPDIGETHSTCAYYFVDHLKRSIFWLDHLMFSGSEFYICYTVEGVTDPSHICHEIEAQYWYHCNQYPHSFGLTPVLVDELRDIIMHWIGDSLTSMTGTAPYPITKLQSMLSLANSFRKNTATGGCVSAYSRLMHVFCRHRFIHFHGQPGARLDFDKSVHYTLDNSLKSWVIKLLSPLMFDAPDIYYNTLDKIWVDRMLHMESWEKFIDGMKGEWQGLNILGTVLLTTNVSFLAIQSIDEDTVNPQRSPAEIASYLSVVMTLGSIMLGLFLTRKICGTDPKDSSLSIAQFLTTWSPKEHGRNGVRIALEVLAILCSVPYALLMWGVFLFMAGFSYMCFNNANDVVRSLTGIVWFIVFILALWSTFSLVSWDHIQSKSFWQAVFLFIRWVVFDLPRKIRFPSRQSFRDIFSRGSGDMNNSQAETYEMSAVEPRAPQQMQDQSQRPGQSSNQNGGGMMRQLLSFFGRGNPTSHDMTRTAAV</sequence>
<keyword evidence="2" id="KW-0812">Transmembrane</keyword>
<organism evidence="3 4">
    <name type="scientific">Marasmiellus scandens</name>
    <dbReference type="NCBI Taxonomy" id="2682957"/>
    <lineage>
        <taxon>Eukaryota</taxon>
        <taxon>Fungi</taxon>
        <taxon>Dikarya</taxon>
        <taxon>Basidiomycota</taxon>
        <taxon>Agaricomycotina</taxon>
        <taxon>Agaricomycetes</taxon>
        <taxon>Agaricomycetidae</taxon>
        <taxon>Agaricales</taxon>
        <taxon>Marasmiineae</taxon>
        <taxon>Omphalotaceae</taxon>
        <taxon>Marasmiellus</taxon>
    </lineage>
</organism>
<name>A0ABR1IL51_9AGAR</name>
<dbReference type="EMBL" id="JBANRG010000106">
    <property type="protein sequence ID" value="KAK7435484.1"/>
    <property type="molecule type" value="Genomic_DNA"/>
</dbReference>
<keyword evidence="2" id="KW-0472">Membrane</keyword>
<protein>
    <submittedName>
        <fullName evidence="3">Uncharacterized protein</fullName>
    </submittedName>
</protein>
<comment type="caution">
    <text evidence="3">The sequence shown here is derived from an EMBL/GenBank/DDBJ whole genome shotgun (WGS) entry which is preliminary data.</text>
</comment>
<feature type="transmembrane region" description="Helical" evidence="2">
    <location>
        <begin position="551"/>
        <end position="576"/>
    </location>
</feature>
<evidence type="ECO:0000313" key="4">
    <source>
        <dbReference type="Proteomes" id="UP001498398"/>
    </source>
</evidence>
<gene>
    <name evidence="3" type="ORF">VKT23_019606</name>
</gene>
<keyword evidence="2" id="KW-1133">Transmembrane helix</keyword>
<evidence type="ECO:0000256" key="2">
    <source>
        <dbReference type="SAM" id="Phobius"/>
    </source>
</evidence>
<reference evidence="3 4" key="1">
    <citation type="submission" date="2024-01" db="EMBL/GenBank/DDBJ databases">
        <title>A draft genome for the cacao thread blight pathogen Marasmiellus scandens.</title>
        <authorList>
            <person name="Baruah I.K."/>
            <person name="Leung J."/>
            <person name="Bukari Y."/>
            <person name="Amoako-Attah I."/>
            <person name="Meinhardt L.W."/>
            <person name="Bailey B.A."/>
            <person name="Cohen S.P."/>
        </authorList>
    </citation>
    <scope>NUCLEOTIDE SEQUENCE [LARGE SCALE GENOMIC DNA]</scope>
    <source>
        <strain evidence="3 4">GH-19</strain>
    </source>
</reference>
<feature type="transmembrane region" description="Helical" evidence="2">
    <location>
        <begin position="596"/>
        <end position="615"/>
    </location>
</feature>
<feature type="transmembrane region" description="Helical" evidence="2">
    <location>
        <begin position="497"/>
        <end position="516"/>
    </location>
</feature>
<evidence type="ECO:0000256" key="1">
    <source>
        <dbReference type="SAM" id="MobiDB-lite"/>
    </source>
</evidence>
<proteinExistence type="predicted"/>
<feature type="compositionally biased region" description="Polar residues" evidence="1">
    <location>
        <begin position="680"/>
        <end position="695"/>
    </location>
</feature>
<feature type="region of interest" description="Disordered" evidence="1">
    <location>
        <begin position="674"/>
        <end position="696"/>
    </location>
</feature>
<evidence type="ECO:0000313" key="3">
    <source>
        <dbReference type="EMBL" id="KAK7435484.1"/>
    </source>
</evidence>
<dbReference type="Proteomes" id="UP001498398">
    <property type="component" value="Unassembled WGS sequence"/>
</dbReference>
<accession>A0ABR1IL51</accession>
<keyword evidence="4" id="KW-1185">Reference proteome</keyword>